<dbReference type="Proteomes" id="UP000217790">
    <property type="component" value="Unassembled WGS sequence"/>
</dbReference>
<evidence type="ECO:0000259" key="1">
    <source>
        <dbReference type="Pfam" id="PF01636"/>
    </source>
</evidence>
<proteinExistence type="predicted"/>
<evidence type="ECO:0000313" key="3">
    <source>
        <dbReference type="Proteomes" id="UP000217790"/>
    </source>
</evidence>
<organism evidence="2 3">
    <name type="scientific">Armillaria gallica</name>
    <name type="common">Bulbous honey fungus</name>
    <name type="synonym">Armillaria bulbosa</name>
    <dbReference type="NCBI Taxonomy" id="47427"/>
    <lineage>
        <taxon>Eukaryota</taxon>
        <taxon>Fungi</taxon>
        <taxon>Dikarya</taxon>
        <taxon>Basidiomycota</taxon>
        <taxon>Agaricomycotina</taxon>
        <taxon>Agaricomycetes</taxon>
        <taxon>Agaricomycetidae</taxon>
        <taxon>Agaricales</taxon>
        <taxon>Marasmiineae</taxon>
        <taxon>Physalacriaceae</taxon>
        <taxon>Armillaria</taxon>
    </lineage>
</organism>
<evidence type="ECO:0000313" key="2">
    <source>
        <dbReference type="EMBL" id="PBK85489.1"/>
    </source>
</evidence>
<dbReference type="PANTHER" id="PTHR21310:SF55">
    <property type="entry name" value="AMINOGLYCOSIDE PHOSPHOTRANSFERASE DOMAIN-CONTAINING PROTEIN"/>
    <property type="match status" value="1"/>
</dbReference>
<dbReference type="GO" id="GO:0016301">
    <property type="term" value="F:kinase activity"/>
    <property type="evidence" value="ECO:0007669"/>
    <property type="project" value="UniProtKB-KW"/>
</dbReference>
<keyword evidence="2" id="KW-0418">Kinase</keyword>
<keyword evidence="2" id="KW-0808">Transferase</keyword>
<sequence length="221" mass="24925">MSLARSIGILAPRFISYGEYFPNTSSRQGSILMTRIPGKTLQDAIASLSPEELHTIMQELAGILDRTRSYSNPWGTHVCGVDGKGIFSRRVPGGHISACQDECSFYVTLLRAAHARDDEGRAILGKAKKMPTLFPHDIVFTHGDLWDHNIMVDQGHISGIVDWECEGWLPEYREYTSILQWTGIREPWALRLATLPGYKYSEEMEYDLALIALSDSSFLMW</sequence>
<dbReference type="OMA" id="CRWVGAT"/>
<dbReference type="InterPro" id="IPR011009">
    <property type="entry name" value="Kinase-like_dom_sf"/>
</dbReference>
<reference evidence="3" key="1">
    <citation type="journal article" date="2017" name="Nat. Ecol. Evol.">
        <title>Genome expansion and lineage-specific genetic innovations in the forest pathogenic fungi Armillaria.</title>
        <authorList>
            <person name="Sipos G."/>
            <person name="Prasanna A.N."/>
            <person name="Walter M.C."/>
            <person name="O'Connor E."/>
            <person name="Balint B."/>
            <person name="Krizsan K."/>
            <person name="Kiss B."/>
            <person name="Hess J."/>
            <person name="Varga T."/>
            <person name="Slot J."/>
            <person name="Riley R."/>
            <person name="Boka B."/>
            <person name="Rigling D."/>
            <person name="Barry K."/>
            <person name="Lee J."/>
            <person name="Mihaltcheva S."/>
            <person name="LaButti K."/>
            <person name="Lipzen A."/>
            <person name="Waldron R."/>
            <person name="Moloney N.M."/>
            <person name="Sperisen C."/>
            <person name="Kredics L."/>
            <person name="Vagvoelgyi C."/>
            <person name="Patrignani A."/>
            <person name="Fitzpatrick D."/>
            <person name="Nagy I."/>
            <person name="Doyle S."/>
            <person name="Anderson J.B."/>
            <person name="Grigoriev I.V."/>
            <person name="Gueldener U."/>
            <person name="Muensterkoetter M."/>
            <person name="Nagy L.G."/>
        </authorList>
    </citation>
    <scope>NUCLEOTIDE SEQUENCE [LARGE SCALE GENOMIC DNA]</scope>
    <source>
        <strain evidence="3">Ar21-2</strain>
    </source>
</reference>
<accession>A0A2H3CR06</accession>
<dbReference type="OrthoDB" id="2906425at2759"/>
<dbReference type="AlphaFoldDB" id="A0A2H3CR06"/>
<dbReference type="Gene3D" id="3.90.1200.10">
    <property type="match status" value="1"/>
</dbReference>
<dbReference type="Pfam" id="PF01636">
    <property type="entry name" value="APH"/>
    <property type="match status" value="1"/>
</dbReference>
<dbReference type="InterPro" id="IPR051678">
    <property type="entry name" value="AGP_Transferase"/>
</dbReference>
<dbReference type="PANTHER" id="PTHR21310">
    <property type="entry name" value="AMINOGLYCOSIDE PHOSPHOTRANSFERASE-RELATED-RELATED"/>
    <property type="match status" value="1"/>
</dbReference>
<name>A0A2H3CR06_ARMGA</name>
<keyword evidence="3" id="KW-1185">Reference proteome</keyword>
<gene>
    <name evidence="2" type="ORF">ARMGADRAFT_1017899</name>
</gene>
<dbReference type="EMBL" id="KZ293690">
    <property type="protein sequence ID" value="PBK85489.1"/>
    <property type="molecule type" value="Genomic_DNA"/>
</dbReference>
<protein>
    <submittedName>
        <fullName evidence="2">Kinase-like protein</fullName>
    </submittedName>
</protein>
<dbReference type="InParanoid" id="A0A2H3CR06"/>
<dbReference type="InterPro" id="IPR002575">
    <property type="entry name" value="Aminoglycoside_PTrfase"/>
</dbReference>
<dbReference type="SUPFAM" id="SSF56112">
    <property type="entry name" value="Protein kinase-like (PK-like)"/>
    <property type="match status" value="1"/>
</dbReference>
<feature type="domain" description="Aminoglycoside phosphotransferase" evidence="1">
    <location>
        <begin position="10"/>
        <end position="193"/>
    </location>
</feature>
<dbReference type="Gene3D" id="3.30.200.150">
    <property type="match status" value="1"/>
</dbReference>
<dbReference type="STRING" id="47427.A0A2H3CR06"/>